<gene>
    <name evidence="3" type="ORF">K469DRAFT_629261</name>
</gene>
<feature type="non-terminal residue" evidence="3">
    <location>
        <position position="331"/>
    </location>
</feature>
<evidence type="ECO:0000259" key="2">
    <source>
        <dbReference type="Pfam" id="PF03184"/>
    </source>
</evidence>
<evidence type="ECO:0000256" key="1">
    <source>
        <dbReference type="SAM" id="MobiDB-lite"/>
    </source>
</evidence>
<dbReference type="Pfam" id="PF03184">
    <property type="entry name" value="DDE_1"/>
    <property type="match status" value="1"/>
</dbReference>
<name>A0A6A6EC75_9PEZI</name>
<dbReference type="PANTHER" id="PTHR19303:SF74">
    <property type="entry name" value="POGO TRANSPOSABLE ELEMENT WITH KRAB DOMAIN"/>
    <property type="match status" value="1"/>
</dbReference>
<evidence type="ECO:0000313" key="4">
    <source>
        <dbReference type="Proteomes" id="UP000800200"/>
    </source>
</evidence>
<evidence type="ECO:0000313" key="3">
    <source>
        <dbReference type="EMBL" id="KAF2187426.1"/>
    </source>
</evidence>
<dbReference type="PANTHER" id="PTHR19303">
    <property type="entry name" value="TRANSPOSON"/>
    <property type="match status" value="1"/>
</dbReference>
<dbReference type="GO" id="GO:0003677">
    <property type="term" value="F:DNA binding"/>
    <property type="evidence" value="ECO:0007669"/>
    <property type="project" value="TreeGrafter"/>
</dbReference>
<protein>
    <submittedName>
        <fullName evidence="3">DDE-domain-containing protein</fullName>
    </submittedName>
</protein>
<dbReference type="InterPro" id="IPR004875">
    <property type="entry name" value="DDE_SF_endonuclease_dom"/>
</dbReference>
<feature type="compositionally biased region" description="Polar residues" evidence="1">
    <location>
        <begin position="318"/>
        <end position="331"/>
    </location>
</feature>
<organism evidence="3 4">
    <name type="scientific">Zopfia rhizophila CBS 207.26</name>
    <dbReference type="NCBI Taxonomy" id="1314779"/>
    <lineage>
        <taxon>Eukaryota</taxon>
        <taxon>Fungi</taxon>
        <taxon>Dikarya</taxon>
        <taxon>Ascomycota</taxon>
        <taxon>Pezizomycotina</taxon>
        <taxon>Dothideomycetes</taxon>
        <taxon>Dothideomycetes incertae sedis</taxon>
        <taxon>Zopfiaceae</taxon>
        <taxon>Zopfia</taxon>
    </lineage>
</organism>
<sequence length="331" mass="37754">MSRLGFPVRVKFIPFLAYRLTLHRPESARPTKPPHRNWTLSFRKRHPQIEARIVRALDWNRHDKNIYPKITHWFEVIGEVLRDPEILAGNVYNMDETGVMPPMLDSVKVLVGKDDSRKYRGARVKRTTITAIECISGDGRYLNPMIIWPANTHRNNWTTLSTPGWQYACSESGYTDSYISLQWLKRIFDPETKERADGKPRVLICDGFGSHETLEVLEFCLENKIILCRLASHTSHKTQPCDVSVFGPLKSAYREEVERLERGGVNAIGKEHFTSLYSRARSRAFTPRNIRAGFSACGLFPFNPDRVLRGIPKPPDESTISVSQGMPGSAS</sequence>
<reference evidence="3" key="1">
    <citation type="journal article" date="2020" name="Stud. Mycol.">
        <title>101 Dothideomycetes genomes: a test case for predicting lifestyles and emergence of pathogens.</title>
        <authorList>
            <person name="Haridas S."/>
            <person name="Albert R."/>
            <person name="Binder M."/>
            <person name="Bloem J."/>
            <person name="Labutti K."/>
            <person name="Salamov A."/>
            <person name="Andreopoulos B."/>
            <person name="Baker S."/>
            <person name="Barry K."/>
            <person name="Bills G."/>
            <person name="Bluhm B."/>
            <person name="Cannon C."/>
            <person name="Castanera R."/>
            <person name="Culley D."/>
            <person name="Daum C."/>
            <person name="Ezra D."/>
            <person name="Gonzalez J."/>
            <person name="Henrissat B."/>
            <person name="Kuo A."/>
            <person name="Liang C."/>
            <person name="Lipzen A."/>
            <person name="Lutzoni F."/>
            <person name="Magnuson J."/>
            <person name="Mondo S."/>
            <person name="Nolan M."/>
            <person name="Ohm R."/>
            <person name="Pangilinan J."/>
            <person name="Park H.-J."/>
            <person name="Ramirez L."/>
            <person name="Alfaro M."/>
            <person name="Sun H."/>
            <person name="Tritt A."/>
            <person name="Yoshinaga Y."/>
            <person name="Zwiers L.-H."/>
            <person name="Turgeon B."/>
            <person name="Goodwin S."/>
            <person name="Spatafora J."/>
            <person name="Crous P."/>
            <person name="Grigoriev I."/>
        </authorList>
    </citation>
    <scope>NUCLEOTIDE SEQUENCE</scope>
    <source>
        <strain evidence="3">CBS 207.26</strain>
    </source>
</reference>
<dbReference type="Gene3D" id="3.30.420.10">
    <property type="entry name" value="Ribonuclease H-like superfamily/Ribonuclease H"/>
    <property type="match status" value="1"/>
</dbReference>
<keyword evidence="4" id="KW-1185">Reference proteome</keyword>
<dbReference type="Proteomes" id="UP000800200">
    <property type="component" value="Unassembled WGS sequence"/>
</dbReference>
<dbReference type="AlphaFoldDB" id="A0A6A6EC75"/>
<dbReference type="OrthoDB" id="4357141at2759"/>
<proteinExistence type="predicted"/>
<dbReference type="InterPro" id="IPR036397">
    <property type="entry name" value="RNaseH_sf"/>
</dbReference>
<dbReference type="InterPro" id="IPR050863">
    <property type="entry name" value="CenT-Element_Derived"/>
</dbReference>
<dbReference type="GO" id="GO:0005634">
    <property type="term" value="C:nucleus"/>
    <property type="evidence" value="ECO:0007669"/>
    <property type="project" value="TreeGrafter"/>
</dbReference>
<dbReference type="EMBL" id="ML994627">
    <property type="protein sequence ID" value="KAF2187426.1"/>
    <property type="molecule type" value="Genomic_DNA"/>
</dbReference>
<accession>A0A6A6EC75</accession>
<feature type="domain" description="DDE-1" evidence="2">
    <location>
        <begin position="127"/>
        <end position="294"/>
    </location>
</feature>
<feature type="region of interest" description="Disordered" evidence="1">
    <location>
        <begin position="311"/>
        <end position="331"/>
    </location>
</feature>